<protein>
    <submittedName>
        <fullName evidence="1">DUF5686 family protein</fullName>
    </submittedName>
</protein>
<proteinExistence type="predicted"/>
<sequence>MYRILFVLLCIHTVSFAQRESSKTAEEIIQKAISLRDTNDPRAVLSNYTFTSYEKTIITDSLDTSTHSYLSEKVSKTTYTTFQGFTEDVIGFQLAGFQKIRYEVLAVNLQSRSFYDEDFVIFNTRYAGILSKRGVRNYIYTLLPSSTENEIHISFSPKRPKAIPGLSGVMILDKERLAIKNVNVSLDDAIKIKLSQSYIFNEEAQIYLPENRALFIDKGNSERRLSFFGGRISIGTLQEEDLEEMITKKYLVSTTSNSNFSLKAKEIKTQPYAINLQPEATEQPISFWQKYRQEDLTKKDKRSFSEIERIVNAENIERRLGTINNFSIGYYSVNFFDFDLTYPVKFNNFEGLRLGLGGVTNESFSKRFRIEGYGAYGFKDKDIKYGVGGGVLLNEKKDAWISLTYNSDLEEVGNYAYLTDRRVYSLFEPRLVNINLFYKHRTTRTNLEYRIAPKLLSEFQVAHRRIEQTTAYRYIKDGQEISNYNITEATAGIRWSPGSKFMKTKAGINEVYDGYPKVTAQISQSIDGLEGDFNFTKFGAKVFYRLDRLNKSATELLVEGNVGFGDLPITHLFQAYPNAPTKETILQRFSVAGVNSFETMFFSEFFSDRLVTAQLKHRLAPFNIGKSFKPEMVFITRFAIGDIRNPEDHLDIQFGSLKEGYTESGFEINKLLFGFGTSFTYRYGAYHLPNFEDNIAFKFTFNLQL</sequence>
<dbReference type="EMBL" id="JBHSFV010000007">
    <property type="protein sequence ID" value="MFC4634710.1"/>
    <property type="molecule type" value="Genomic_DNA"/>
</dbReference>
<dbReference type="Proteomes" id="UP001596043">
    <property type="component" value="Unassembled WGS sequence"/>
</dbReference>
<evidence type="ECO:0000313" key="2">
    <source>
        <dbReference type="Proteomes" id="UP001596043"/>
    </source>
</evidence>
<dbReference type="Pfam" id="PF18939">
    <property type="entry name" value="DUF5686"/>
    <property type="match status" value="1"/>
</dbReference>
<keyword evidence="2" id="KW-1185">Reference proteome</keyword>
<dbReference type="RefSeq" id="WP_379979235.1">
    <property type="nucleotide sequence ID" value="NZ_JBHSFV010000007.1"/>
</dbReference>
<name>A0ABV9HY84_9FLAO</name>
<gene>
    <name evidence="1" type="ORF">ACFO3O_12375</name>
</gene>
<accession>A0ABV9HY84</accession>
<evidence type="ECO:0000313" key="1">
    <source>
        <dbReference type="EMBL" id="MFC4634710.1"/>
    </source>
</evidence>
<reference evidence="2" key="1">
    <citation type="journal article" date="2019" name="Int. J. Syst. Evol. Microbiol.">
        <title>The Global Catalogue of Microorganisms (GCM) 10K type strain sequencing project: providing services to taxonomists for standard genome sequencing and annotation.</title>
        <authorList>
            <consortium name="The Broad Institute Genomics Platform"/>
            <consortium name="The Broad Institute Genome Sequencing Center for Infectious Disease"/>
            <person name="Wu L."/>
            <person name="Ma J."/>
        </authorList>
    </citation>
    <scope>NUCLEOTIDE SEQUENCE [LARGE SCALE GENOMIC DNA]</scope>
    <source>
        <strain evidence="2">YJ-61-S</strain>
    </source>
</reference>
<comment type="caution">
    <text evidence="1">The sequence shown here is derived from an EMBL/GenBank/DDBJ whole genome shotgun (WGS) entry which is preliminary data.</text>
</comment>
<organism evidence="1 2">
    <name type="scientific">Dokdonia ponticola</name>
    <dbReference type="NCBI Taxonomy" id="2041041"/>
    <lineage>
        <taxon>Bacteria</taxon>
        <taxon>Pseudomonadati</taxon>
        <taxon>Bacteroidota</taxon>
        <taxon>Flavobacteriia</taxon>
        <taxon>Flavobacteriales</taxon>
        <taxon>Flavobacteriaceae</taxon>
        <taxon>Dokdonia</taxon>
    </lineage>
</organism>
<dbReference type="InterPro" id="IPR043741">
    <property type="entry name" value="DUF5686"/>
</dbReference>